<dbReference type="EMBL" id="BMAT01005039">
    <property type="protein sequence ID" value="GFR85840.1"/>
    <property type="molecule type" value="Genomic_DNA"/>
</dbReference>
<keyword evidence="2" id="KW-1185">Reference proteome</keyword>
<reference evidence="1 2" key="1">
    <citation type="journal article" date="2021" name="Elife">
        <title>Chloroplast acquisition without the gene transfer in kleptoplastic sea slugs, Plakobranchus ocellatus.</title>
        <authorList>
            <person name="Maeda T."/>
            <person name="Takahashi S."/>
            <person name="Yoshida T."/>
            <person name="Shimamura S."/>
            <person name="Takaki Y."/>
            <person name="Nagai Y."/>
            <person name="Toyoda A."/>
            <person name="Suzuki Y."/>
            <person name="Arimoto A."/>
            <person name="Ishii H."/>
            <person name="Satoh N."/>
            <person name="Nishiyama T."/>
            <person name="Hasebe M."/>
            <person name="Maruyama T."/>
            <person name="Minagawa J."/>
            <person name="Obokata J."/>
            <person name="Shigenobu S."/>
        </authorList>
    </citation>
    <scope>NUCLEOTIDE SEQUENCE [LARGE SCALE GENOMIC DNA]</scope>
</reference>
<protein>
    <submittedName>
        <fullName evidence="1">Uncharacterized protein</fullName>
    </submittedName>
</protein>
<accession>A0AAV4GLB0</accession>
<gene>
    <name evidence="1" type="ORF">ElyMa_002451100</name>
</gene>
<comment type="caution">
    <text evidence="1">The sequence shown here is derived from an EMBL/GenBank/DDBJ whole genome shotgun (WGS) entry which is preliminary data.</text>
</comment>
<name>A0AAV4GLB0_9GAST</name>
<proteinExistence type="predicted"/>
<evidence type="ECO:0000313" key="1">
    <source>
        <dbReference type="EMBL" id="GFR85840.1"/>
    </source>
</evidence>
<organism evidence="1 2">
    <name type="scientific">Elysia marginata</name>
    <dbReference type="NCBI Taxonomy" id="1093978"/>
    <lineage>
        <taxon>Eukaryota</taxon>
        <taxon>Metazoa</taxon>
        <taxon>Spiralia</taxon>
        <taxon>Lophotrochozoa</taxon>
        <taxon>Mollusca</taxon>
        <taxon>Gastropoda</taxon>
        <taxon>Heterobranchia</taxon>
        <taxon>Euthyneura</taxon>
        <taxon>Panpulmonata</taxon>
        <taxon>Sacoglossa</taxon>
        <taxon>Placobranchoidea</taxon>
        <taxon>Plakobranchidae</taxon>
        <taxon>Elysia</taxon>
    </lineage>
</organism>
<dbReference type="AlphaFoldDB" id="A0AAV4GLB0"/>
<dbReference type="Proteomes" id="UP000762676">
    <property type="component" value="Unassembled WGS sequence"/>
</dbReference>
<sequence>MTACLREIPYCVPGGAYTMAAAWTLRTDDPSKFDPTLIIETLRVNDDNVCRKNTLGSAGFTAHDWLTGPVSPSAILDILRGELRPPEKARSA</sequence>
<evidence type="ECO:0000313" key="2">
    <source>
        <dbReference type="Proteomes" id="UP000762676"/>
    </source>
</evidence>